<evidence type="ECO:0000313" key="3">
    <source>
        <dbReference type="EMBL" id="MEN2987363.1"/>
    </source>
</evidence>
<comment type="caution">
    <text evidence="3">The sequence shown here is derived from an EMBL/GenBank/DDBJ whole genome shotgun (WGS) entry which is preliminary data.</text>
</comment>
<proteinExistence type="predicted"/>
<dbReference type="Pfam" id="PF02826">
    <property type="entry name" value="2-Hacid_dh_C"/>
    <property type="match status" value="1"/>
</dbReference>
<dbReference type="EMBL" id="JBBKTW010000001">
    <property type="protein sequence ID" value="MEN2987363.1"/>
    <property type="molecule type" value="Genomic_DNA"/>
</dbReference>
<dbReference type="RefSeq" id="WP_345931633.1">
    <property type="nucleotide sequence ID" value="NZ_JBBKTV010000001.1"/>
</dbReference>
<feature type="region of interest" description="Disordered" evidence="1">
    <location>
        <begin position="149"/>
        <end position="169"/>
    </location>
</feature>
<protein>
    <submittedName>
        <fullName evidence="3">NAD(P)-dependent oxidoreductase</fullName>
    </submittedName>
</protein>
<evidence type="ECO:0000313" key="4">
    <source>
        <dbReference type="Proteomes" id="UP001413721"/>
    </source>
</evidence>
<organism evidence="3 4">
    <name type="scientific">Tistrella arctica</name>
    <dbReference type="NCBI Taxonomy" id="3133430"/>
    <lineage>
        <taxon>Bacteria</taxon>
        <taxon>Pseudomonadati</taxon>
        <taxon>Pseudomonadota</taxon>
        <taxon>Alphaproteobacteria</taxon>
        <taxon>Geminicoccales</taxon>
        <taxon>Geminicoccaceae</taxon>
        <taxon>Tistrella</taxon>
    </lineage>
</organism>
<accession>A0ABU9YEZ5</accession>
<keyword evidence="4" id="KW-1185">Reference proteome</keyword>
<dbReference type="Proteomes" id="UP001413721">
    <property type="component" value="Unassembled WGS sequence"/>
</dbReference>
<feature type="compositionally biased region" description="Low complexity" evidence="1">
    <location>
        <begin position="154"/>
        <end position="169"/>
    </location>
</feature>
<dbReference type="InterPro" id="IPR006140">
    <property type="entry name" value="D-isomer_DH_NAD-bd"/>
</dbReference>
<feature type="domain" description="D-isomer specific 2-hydroxyacid dehydrogenase NAD-binding" evidence="2">
    <location>
        <begin position="60"/>
        <end position="154"/>
    </location>
</feature>
<dbReference type="PANTHER" id="PTHR42938:SF9">
    <property type="entry name" value="FORMATE DEHYDROGENASE 1"/>
    <property type="match status" value="1"/>
</dbReference>
<dbReference type="Gene3D" id="3.40.50.720">
    <property type="entry name" value="NAD(P)-binding Rossmann-like Domain"/>
    <property type="match status" value="1"/>
</dbReference>
<evidence type="ECO:0000259" key="2">
    <source>
        <dbReference type="Pfam" id="PF02826"/>
    </source>
</evidence>
<dbReference type="InterPro" id="IPR036291">
    <property type="entry name" value="NAD(P)-bd_dom_sf"/>
</dbReference>
<sequence length="185" mass="19774">MPDGAAWRHCIKRLRLSPVYVRQINEQAGSGDIDASSTSTESLVLATLSRRRHDLVLQAEQRDAMRAGRWAILTGTDLYGKTVGLVGFGAIARKVAPRLMGFDAHILVHTRTPEAAAGAPSGVEIVDLPTLLSGSDYVSLHVPATAATTDMMASRSRPPRSSVGRCMTSGSTTSSTWIIPWNSCA</sequence>
<name>A0ABU9YEZ5_9PROT</name>
<gene>
    <name evidence="3" type="ORF">WG926_03545</name>
</gene>
<dbReference type="PANTHER" id="PTHR42938">
    <property type="entry name" value="FORMATE DEHYDROGENASE 1"/>
    <property type="match status" value="1"/>
</dbReference>
<dbReference type="SUPFAM" id="SSF51735">
    <property type="entry name" value="NAD(P)-binding Rossmann-fold domains"/>
    <property type="match status" value="1"/>
</dbReference>
<reference evidence="3 4" key="1">
    <citation type="submission" date="2024-03" db="EMBL/GenBank/DDBJ databases">
        <title>High-quality draft genome sequencing of Tistrella sp. BH-R2-4.</title>
        <authorList>
            <person name="Dong C."/>
        </authorList>
    </citation>
    <scope>NUCLEOTIDE SEQUENCE [LARGE SCALE GENOMIC DNA]</scope>
    <source>
        <strain evidence="3 4">BH-R2-4</strain>
    </source>
</reference>
<evidence type="ECO:0000256" key="1">
    <source>
        <dbReference type="SAM" id="MobiDB-lite"/>
    </source>
</evidence>